<feature type="region of interest" description="Disordered" evidence="1">
    <location>
        <begin position="1"/>
        <end position="51"/>
    </location>
</feature>
<dbReference type="EMBL" id="CAXHTB010000022">
    <property type="protein sequence ID" value="CAL0329701.1"/>
    <property type="molecule type" value="Genomic_DNA"/>
</dbReference>
<sequence length="132" mass="14297">MTSIEPGHVTKPKDAASEVQKGSNRLQPDSTSQDGWFPTLTHVINDSPGSKKNENIIVKVTSWTTSNEHKSLKSLLGEAAQSDKAKSPKFGTHSLNQNKCSFPENSNSGSKTEVNKLLGQGTKPLLKGLVRR</sequence>
<organism evidence="2 3">
    <name type="scientific">Lupinus luteus</name>
    <name type="common">European yellow lupine</name>
    <dbReference type="NCBI Taxonomy" id="3873"/>
    <lineage>
        <taxon>Eukaryota</taxon>
        <taxon>Viridiplantae</taxon>
        <taxon>Streptophyta</taxon>
        <taxon>Embryophyta</taxon>
        <taxon>Tracheophyta</taxon>
        <taxon>Spermatophyta</taxon>
        <taxon>Magnoliopsida</taxon>
        <taxon>eudicotyledons</taxon>
        <taxon>Gunneridae</taxon>
        <taxon>Pentapetalae</taxon>
        <taxon>rosids</taxon>
        <taxon>fabids</taxon>
        <taxon>Fabales</taxon>
        <taxon>Fabaceae</taxon>
        <taxon>Papilionoideae</taxon>
        <taxon>50 kb inversion clade</taxon>
        <taxon>genistoids sensu lato</taxon>
        <taxon>core genistoids</taxon>
        <taxon>Genisteae</taxon>
        <taxon>Lupinus</taxon>
    </lineage>
</organism>
<accession>A0AAV1Y8M5</accession>
<evidence type="ECO:0000313" key="3">
    <source>
        <dbReference type="Proteomes" id="UP001497480"/>
    </source>
</evidence>
<dbReference type="PANTHER" id="PTHR35746:SF1">
    <property type="entry name" value="PENTATRICOPEPTIDE REPEAT (PPR) SUPERFAMILY PROTEIN"/>
    <property type="match status" value="1"/>
</dbReference>
<feature type="compositionally biased region" description="Polar residues" evidence="1">
    <location>
        <begin position="20"/>
        <end position="34"/>
    </location>
</feature>
<proteinExistence type="predicted"/>
<dbReference type="Proteomes" id="UP001497480">
    <property type="component" value="Unassembled WGS sequence"/>
</dbReference>
<comment type="caution">
    <text evidence="2">The sequence shown here is derived from an EMBL/GenBank/DDBJ whole genome shotgun (WGS) entry which is preliminary data.</text>
</comment>
<keyword evidence="3" id="KW-1185">Reference proteome</keyword>
<gene>
    <name evidence="2" type="ORF">LLUT_LOCUS30761</name>
</gene>
<evidence type="ECO:0000256" key="1">
    <source>
        <dbReference type="SAM" id="MobiDB-lite"/>
    </source>
</evidence>
<feature type="region of interest" description="Disordered" evidence="1">
    <location>
        <begin position="83"/>
        <end position="132"/>
    </location>
</feature>
<name>A0AAV1Y8M5_LUPLU</name>
<protein>
    <submittedName>
        <fullName evidence="2">Uncharacterized protein</fullName>
    </submittedName>
</protein>
<evidence type="ECO:0000313" key="2">
    <source>
        <dbReference type="EMBL" id="CAL0329701.1"/>
    </source>
</evidence>
<feature type="compositionally biased region" description="Polar residues" evidence="1">
    <location>
        <begin position="93"/>
        <end position="112"/>
    </location>
</feature>
<reference evidence="2 3" key="1">
    <citation type="submission" date="2024-03" db="EMBL/GenBank/DDBJ databases">
        <authorList>
            <person name="Martinez-Hernandez J."/>
        </authorList>
    </citation>
    <scope>NUCLEOTIDE SEQUENCE [LARGE SCALE GENOMIC DNA]</scope>
</reference>
<dbReference type="PANTHER" id="PTHR35746">
    <property type="entry name" value="PENTATRICOPEPTIDE REPEAT (PPR) SUPERFAMILY PROTEIN"/>
    <property type="match status" value="1"/>
</dbReference>
<dbReference type="AlphaFoldDB" id="A0AAV1Y8M5"/>